<gene>
    <name evidence="1" type="ORF">RHMOL_Rhmol13G0210500</name>
</gene>
<proteinExistence type="predicted"/>
<comment type="caution">
    <text evidence="1">The sequence shown here is derived from an EMBL/GenBank/DDBJ whole genome shotgun (WGS) entry which is preliminary data.</text>
</comment>
<name>A0ACC0L8U9_RHOML</name>
<protein>
    <submittedName>
        <fullName evidence="1">Uncharacterized protein</fullName>
    </submittedName>
</protein>
<dbReference type="EMBL" id="CM046400">
    <property type="protein sequence ID" value="KAI8525198.1"/>
    <property type="molecule type" value="Genomic_DNA"/>
</dbReference>
<keyword evidence="2" id="KW-1185">Reference proteome</keyword>
<accession>A0ACC0L8U9</accession>
<dbReference type="Proteomes" id="UP001062846">
    <property type="component" value="Chromosome 13"/>
</dbReference>
<organism evidence="1 2">
    <name type="scientific">Rhododendron molle</name>
    <name type="common">Chinese azalea</name>
    <name type="synonym">Azalea mollis</name>
    <dbReference type="NCBI Taxonomy" id="49168"/>
    <lineage>
        <taxon>Eukaryota</taxon>
        <taxon>Viridiplantae</taxon>
        <taxon>Streptophyta</taxon>
        <taxon>Embryophyta</taxon>
        <taxon>Tracheophyta</taxon>
        <taxon>Spermatophyta</taxon>
        <taxon>Magnoliopsida</taxon>
        <taxon>eudicotyledons</taxon>
        <taxon>Gunneridae</taxon>
        <taxon>Pentapetalae</taxon>
        <taxon>asterids</taxon>
        <taxon>Ericales</taxon>
        <taxon>Ericaceae</taxon>
        <taxon>Ericoideae</taxon>
        <taxon>Rhodoreae</taxon>
        <taxon>Rhododendron</taxon>
    </lineage>
</organism>
<reference evidence="1" key="1">
    <citation type="submission" date="2022-02" db="EMBL/GenBank/DDBJ databases">
        <title>Plant Genome Project.</title>
        <authorList>
            <person name="Zhang R.-G."/>
        </authorList>
    </citation>
    <scope>NUCLEOTIDE SEQUENCE</scope>
    <source>
        <strain evidence="1">AT1</strain>
    </source>
</reference>
<evidence type="ECO:0000313" key="1">
    <source>
        <dbReference type="EMBL" id="KAI8525198.1"/>
    </source>
</evidence>
<sequence length="77" mass="8259">MVQCTPNLRAIPVLIHNCLDYVVSGARACSGKKKGGRVISPRCTVRYELYLFLADPPVVAEAPSGNEIDAINGSRGE</sequence>
<evidence type="ECO:0000313" key="2">
    <source>
        <dbReference type="Proteomes" id="UP001062846"/>
    </source>
</evidence>